<organism evidence="3 4">
    <name type="scientific">Vibrio aquimaris</name>
    <dbReference type="NCBI Taxonomy" id="2587862"/>
    <lineage>
        <taxon>Bacteria</taxon>
        <taxon>Pseudomonadati</taxon>
        <taxon>Pseudomonadota</taxon>
        <taxon>Gammaproteobacteria</taxon>
        <taxon>Vibrionales</taxon>
        <taxon>Vibrionaceae</taxon>
        <taxon>Vibrio</taxon>
    </lineage>
</organism>
<dbReference type="EC" id="3.4.16.4" evidence="3"/>
<comment type="similarity">
    <text evidence="1">Belongs to the peptidase S13 family.</text>
</comment>
<sequence length="477" mass="53072">MQTFKLFVAFVIYLISFPTLADLTIEQLPKGAQTSLLIESLNQQQVIYDTQNSDVYFPPASTLKLVTALAAKLELGDDFRYETKLEQMGKDLIIRFSGDPTLTTEDLKQLLLVAKRNGLKNIEGNIWLDNSAFTGYDRAVGWPWDILGVCYSAPATAITLDGNCVQASIYSQDDGQTRVYVPKHFPVYVTTQASSVSKDHQESTQCNLELVTSPNNHYQLQGCLIKRNKPLPLKFAVQDPGLYTQRMLGTLLSQMKISFSGSIKIGTPQENSDITYLLATHHSLPLPHLLGTMIIESDNLIADNLTKTLGSKFYIQPGSFNNGTKAVKQIIFAHTGIDLRDVPMADGSGLSRNNRFSSKTMAQILRHIWLNDEKLNMIELMPSSGESGTLKYRRSMRKDPIRGQIIAKSGSLYGSHNMAGFGLDSSGKPSTIFVQFVSDYFPEKKKSDSPPTVAPITQFEQAFYKDVVKFSQVIPKK</sequence>
<keyword evidence="4" id="KW-1185">Reference proteome</keyword>
<reference evidence="3 4" key="1">
    <citation type="submission" date="2019-10" db="EMBL/GenBank/DDBJ databases">
        <title>Complete genome sequence of Vibrio sp. strain THAF100, isolated from non-filtered water from the water column of tank 6 of a marine aquarium containing stony-coral fragments. Water maintained at 26 degree C.</title>
        <authorList>
            <person name="Ruckert C."/>
            <person name="Franco A."/>
            <person name="Kalinowski J."/>
            <person name="Glaeser S."/>
        </authorList>
    </citation>
    <scope>NUCLEOTIDE SEQUENCE [LARGE SCALE GENOMIC DNA]</scope>
    <source>
        <strain evidence="3 4">THAF100</strain>
    </source>
</reference>
<dbReference type="Proteomes" id="UP000326936">
    <property type="component" value="Chromosome"/>
</dbReference>
<dbReference type="KEGG" id="vaq:FIV01_12110"/>
<dbReference type="SUPFAM" id="SSF56601">
    <property type="entry name" value="beta-lactamase/transpeptidase-like"/>
    <property type="match status" value="1"/>
</dbReference>
<dbReference type="RefSeq" id="WP_152431206.1">
    <property type="nucleotide sequence ID" value="NZ_CBCSDK010000001.1"/>
</dbReference>
<dbReference type="EMBL" id="CP045350">
    <property type="protein sequence ID" value="QFT27174.1"/>
    <property type="molecule type" value="Genomic_DNA"/>
</dbReference>
<dbReference type="GO" id="GO:0009002">
    <property type="term" value="F:serine-type D-Ala-D-Ala carboxypeptidase activity"/>
    <property type="evidence" value="ECO:0007669"/>
    <property type="project" value="UniProtKB-EC"/>
</dbReference>
<evidence type="ECO:0000313" key="3">
    <source>
        <dbReference type="EMBL" id="QFT27174.1"/>
    </source>
</evidence>
<evidence type="ECO:0000256" key="1">
    <source>
        <dbReference type="ARBA" id="ARBA00006096"/>
    </source>
</evidence>
<keyword evidence="3" id="KW-0645">Protease</keyword>
<accession>A0A5P9CLR8</accession>
<dbReference type="PRINTS" id="PR00922">
    <property type="entry name" value="DADACBPTASE3"/>
</dbReference>
<dbReference type="InterPro" id="IPR012338">
    <property type="entry name" value="Beta-lactam/transpept-like"/>
</dbReference>
<dbReference type="InterPro" id="IPR000667">
    <property type="entry name" value="Peptidase_S13"/>
</dbReference>
<dbReference type="NCBIfam" id="NF008322">
    <property type="entry name" value="PRK11113.1"/>
    <property type="match status" value="1"/>
</dbReference>
<dbReference type="NCBIfam" id="TIGR00666">
    <property type="entry name" value="PBP4"/>
    <property type="match status" value="1"/>
</dbReference>
<dbReference type="GO" id="GO:0000270">
    <property type="term" value="P:peptidoglycan metabolic process"/>
    <property type="evidence" value="ECO:0007669"/>
    <property type="project" value="TreeGrafter"/>
</dbReference>
<name>A0A5P9CLR8_9VIBR</name>
<keyword evidence="2 3" id="KW-0378">Hydrolase</keyword>
<gene>
    <name evidence="3" type="primary">dacB</name>
    <name evidence="3" type="ORF">FIV01_12110</name>
</gene>
<dbReference type="GO" id="GO:0006508">
    <property type="term" value="P:proteolysis"/>
    <property type="evidence" value="ECO:0007669"/>
    <property type="project" value="InterPro"/>
</dbReference>
<proteinExistence type="inferred from homology"/>
<dbReference type="AlphaFoldDB" id="A0A5P9CLR8"/>
<evidence type="ECO:0000256" key="2">
    <source>
        <dbReference type="ARBA" id="ARBA00022801"/>
    </source>
</evidence>
<evidence type="ECO:0000313" key="4">
    <source>
        <dbReference type="Proteomes" id="UP000326936"/>
    </source>
</evidence>
<keyword evidence="3" id="KW-0121">Carboxypeptidase</keyword>
<protein>
    <submittedName>
        <fullName evidence="3">D-alanyl-D-alanine carboxypeptidase DacB</fullName>
        <ecNumber evidence="3">3.4.16.4</ecNumber>
    </submittedName>
</protein>
<dbReference type="OrthoDB" id="9802627at2"/>
<dbReference type="Gene3D" id="3.40.710.10">
    <property type="entry name" value="DD-peptidase/beta-lactamase superfamily"/>
    <property type="match status" value="1"/>
</dbReference>
<dbReference type="Pfam" id="PF02113">
    <property type="entry name" value="Peptidase_S13"/>
    <property type="match status" value="1"/>
</dbReference>
<dbReference type="PANTHER" id="PTHR30023">
    <property type="entry name" value="D-ALANYL-D-ALANINE CARBOXYPEPTIDASE"/>
    <property type="match status" value="1"/>
</dbReference>
<dbReference type="Gene3D" id="3.50.80.20">
    <property type="entry name" value="D-Ala-D-Ala carboxypeptidase C, peptidase S13"/>
    <property type="match status" value="1"/>
</dbReference>
<dbReference type="PANTHER" id="PTHR30023:SF0">
    <property type="entry name" value="PENICILLIN-SENSITIVE CARBOXYPEPTIDASE A"/>
    <property type="match status" value="1"/>
</dbReference>